<dbReference type="PANTHER" id="PTHR43642:SF1">
    <property type="entry name" value="HYBRID SIGNAL TRANSDUCTION HISTIDINE KINASE G"/>
    <property type="match status" value="1"/>
</dbReference>
<dbReference type="Pfam" id="PF00069">
    <property type="entry name" value="Pkinase"/>
    <property type="match status" value="1"/>
</dbReference>
<dbReference type="Gene3D" id="3.40.50.2300">
    <property type="match status" value="1"/>
</dbReference>
<keyword evidence="8" id="KW-0418">Kinase</keyword>
<evidence type="ECO:0000313" key="18">
    <source>
        <dbReference type="EMBL" id="AOW99553.1"/>
    </source>
</evidence>
<dbReference type="InterPro" id="IPR001789">
    <property type="entry name" value="Sig_transdc_resp-reg_receiver"/>
</dbReference>
<feature type="modified residue" description="4-aspartylphosphate" evidence="13">
    <location>
        <position position="1890"/>
    </location>
</feature>
<dbReference type="RefSeq" id="WP_070392035.1">
    <property type="nucleotide sequence ID" value="NZ_CP017599.1"/>
</dbReference>
<dbReference type="STRING" id="1458985.BJP34_08895"/>
<dbReference type="CDD" id="cd00082">
    <property type="entry name" value="HisKA"/>
    <property type="match status" value="1"/>
</dbReference>
<evidence type="ECO:0000259" key="17">
    <source>
        <dbReference type="PROSITE" id="PS50110"/>
    </source>
</evidence>
<keyword evidence="4 13" id="KW-0597">Phosphoprotein</keyword>
<reference evidence="19" key="1">
    <citation type="submission" date="2016-10" db="EMBL/GenBank/DDBJ databases">
        <title>Comparative genomics uncovers the prolific and rare metabolic potential of the cyanobacterial genus Moorea.</title>
        <authorList>
            <person name="Leao T."/>
            <person name="Castelao G."/>
            <person name="Korobeynikov A."/>
            <person name="Monroe E.A."/>
            <person name="Podell S."/>
            <person name="Glukhov E."/>
            <person name="Allen E."/>
            <person name="Gerwick W.H."/>
            <person name="Gerwick L."/>
        </authorList>
    </citation>
    <scope>NUCLEOTIDE SEQUENCE [LARGE SCALE GENOMIC DNA]</scope>
    <source>
        <strain evidence="19">PAL-8-15-08-1</strain>
    </source>
</reference>
<evidence type="ECO:0000259" key="16">
    <source>
        <dbReference type="PROSITE" id="PS50109"/>
    </source>
</evidence>
<dbReference type="InterPro" id="IPR011006">
    <property type="entry name" value="CheY-like_superfamily"/>
</dbReference>
<feature type="domain" description="Response regulatory" evidence="17">
    <location>
        <begin position="1841"/>
        <end position="1957"/>
    </location>
</feature>
<dbReference type="SUPFAM" id="SSF47384">
    <property type="entry name" value="Homodimeric domain of signal transducing histidine kinase"/>
    <property type="match status" value="1"/>
</dbReference>
<dbReference type="InterPro" id="IPR011009">
    <property type="entry name" value="Kinase-like_dom_sf"/>
</dbReference>
<evidence type="ECO:0000256" key="14">
    <source>
        <dbReference type="SAM" id="Coils"/>
    </source>
</evidence>
<dbReference type="InterPro" id="IPR004358">
    <property type="entry name" value="Sig_transdc_His_kin-like_C"/>
</dbReference>
<dbReference type="SUPFAM" id="SSF52540">
    <property type="entry name" value="P-loop containing nucleoside triphosphate hydrolases"/>
    <property type="match status" value="1"/>
</dbReference>
<dbReference type="InterPro" id="IPR036097">
    <property type="entry name" value="HisK_dim/P_sf"/>
</dbReference>
<dbReference type="OrthoDB" id="9801841at2"/>
<dbReference type="SUPFAM" id="SSF55781">
    <property type="entry name" value="GAF domain-like"/>
    <property type="match status" value="1"/>
</dbReference>
<evidence type="ECO:0000256" key="7">
    <source>
        <dbReference type="ARBA" id="ARBA00022741"/>
    </source>
</evidence>
<keyword evidence="10" id="KW-1133">Transmembrane helix</keyword>
<dbReference type="Gene3D" id="3.30.450.40">
    <property type="match status" value="1"/>
</dbReference>
<evidence type="ECO:0000256" key="11">
    <source>
        <dbReference type="ARBA" id="ARBA00023012"/>
    </source>
</evidence>
<comment type="catalytic activity">
    <reaction evidence="1">
        <text>ATP + protein L-histidine = ADP + protein N-phospho-L-histidine.</text>
        <dbReference type="EC" id="2.7.13.3"/>
    </reaction>
</comment>
<keyword evidence="11" id="KW-0902">Two-component regulatory system</keyword>
<evidence type="ECO:0000313" key="19">
    <source>
        <dbReference type="Proteomes" id="UP000177870"/>
    </source>
</evidence>
<dbReference type="InterPro" id="IPR003661">
    <property type="entry name" value="HisK_dim/P_dom"/>
</dbReference>
<dbReference type="KEGG" id="mpro:BJP34_08895"/>
<comment type="subcellular location">
    <subcellularLocation>
        <location evidence="2">Membrane</location>
    </subcellularLocation>
</comment>
<dbReference type="PRINTS" id="PR00344">
    <property type="entry name" value="BCTRLSENSOR"/>
</dbReference>
<evidence type="ECO:0000256" key="13">
    <source>
        <dbReference type="PROSITE-ProRule" id="PRU00169"/>
    </source>
</evidence>
<dbReference type="PANTHER" id="PTHR43642">
    <property type="entry name" value="HYBRID SIGNAL TRANSDUCTION HISTIDINE KINASE G"/>
    <property type="match status" value="1"/>
</dbReference>
<dbReference type="Gene3D" id="3.30.565.10">
    <property type="entry name" value="Histidine kinase-like ATPase, C-terminal domain"/>
    <property type="match status" value="1"/>
</dbReference>
<sequence length="2049" mass="229241">MHPPASLLKGYQITAQLYESANSLVYRGYRDSDQQPVILKFLKQDYPSPEELTRYQQEYHITRSLNLEGVIQVYDLQHYQNTRVIILEDFGGESLSLLLTKQTLSIKDFITIGIKISEILGQIHTANVIHKDINPSNIVFNCDTGELKIIDFGISTVLSRENPTLKNPNVIEGTLAYISPEQTGRMNRSLDYRTDFYSLGVTFYELLTKQLPFPTTDLMELVHSHLAKSPVAPDVLISSQREGGGDGCPKAVSDIVLKLMAKNAEDRYQSAHGLKTDLEHCLEQLQTTGEIKTFQLGHYDISERFTIPETLYGRDQEIATLLAAFDRIAALSRKDGAELLLVAGYSGVGKSALVNEVYKPITAKGGNFIAGKYDQYQHNIPYDAIAKAFHDLCNQLLTARETTLNQWRRNILAAVGNNGQVLIDVIPDLERIIGKQPTVAPVDAIASQNRFNLVFKNVIKAICQSDHPLVLFIDNWQWADSASLMLLKTIITDSELKHLLVVGAYRDHEVDPAHPFMTAVEEIKQEGGIVSQIHLDNLKPVHVNQLIADALDCSPQDSQPLTDLVYSKTHGNPFFTTEFIKSIYTEELLLFNHTQCQWQWDSELIEAKDITDNVVDFMAAKISTLSETTQKILQVAACIGNSFDVLLLAVIYQQSPQQVIYSLLPAIQQGLIVCLNQGYQLINLDDDTDCSVVKFRFQHDRVQQAAYTLIEPSEKTTFHLLIGRLLLKTKTSEALSESIFEITDHLNLASDQVTSPEEFHEIARLNLIASQKAKVSAAYELATNYANAGINHLSDLSADSWQTHYELTLALHNEAIEAAYLNGDLKAMARLAQVVLQQARLLLDKVKAYQVQIQASIAQNQLLDALNTALTILKLLGVSLPETPTNTDIELGLAETIQNLPAIAIQDLINMPEMTDPYKLATMGILSSVLNAAYMAIPDLLPLIVFAQVNLSINHGNSSFSAFAYANYGLILCGIVGDIDSGYEFGKLAFSILEKFNNRANTKARTFEIVCLSIKHWKEHIMETLTPLLEAYQSGLETGDLEYASFAALDYCSHSYVLGQELNGLEQEIATYSQAINQLNQTTVFHLNEIFHQAVLNLLGNAENPCYLIGKAYNEAQMLPIHQQANDISTMALLYANKLILCFLFGDLLEAREIAAKLELYLEGIPGQVFVPLFYFYDSLVRLALYPSSTTMDKEECLARVATNQEKIKNWADYAPMNYLHKFHLVEAERHRILGQNLEAMDLYNCAIADAKENGYLNEEALANELAAKFYLEWGKDKIAQVYMMEAYHSYSHWGALAKVQDLEQRYPQLLTQTASNLRFSATHTTTSSTTATTLSDSLDLISILKASQALAQEIKLDTLLANMMAIVIENAGAETAYLLLQQNQQWAIAAEGILDTNKDSKKVNILQFAPLDNFPETSLPKSIINYVIRTQTSVVCHRATKHQTFSTDPYIQIHQPQSILCTPIINQGQLIGLLYLENNLTTGAFTPDRLEVLNLLTSQAAISLENALLYRQLEDYSHTLEQKVEERTAQLAESNQQLKAAKQKADTANEAKSEFLSNMSHELRTPLNGILGYAQILKRDRDLGTKQIDGLRIIEQSGNHLLTLINDILDLSKIEARKMELYPRDLHLQSFLESVVGIIRMRANEKDILCQYNPEDNLPHGIKADEKRLRQVLLNLLGNAVKFTDTGEVTLKVNVISLDQPQKTTVQTTLLDAVAHGGNPQDRTGSRSWGEPPRPRYLAASLRFQVIDTGVGMTEEQLQKIFQPFEQVGDTQRRAAGTGLGLTITKQLVELMGGKLQVTSEFGYGSTFWFDVTFPVVETYQPQQQQSLGQIVGYIGCRRKVLIAEDFAANRAVLQKMLEPLGFEIAMAENGQQEIELAQQLQPDLILTDLVMPVKTGFEAIAELRNLPQMQDIPIIAVSASVLDTDIEKSKLAGCQGFLSKPVDEQQLLELLGEYLQLEWIYEEVSQQTIALASSEQPLVIPPPAEMEVLYELAMLGSMKKIRQRATYLEELDTKYIPFAKKLKDLAEGFQEQKILALVEKYLEMDNS</sequence>
<dbReference type="GO" id="GO:0005524">
    <property type="term" value="F:ATP binding"/>
    <property type="evidence" value="ECO:0007669"/>
    <property type="project" value="UniProtKB-KW"/>
</dbReference>
<dbReference type="Pfam" id="PF02518">
    <property type="entry name" value="HATPase_c"/>
    <property type="match status" value="1"/>
</dbReference>
<evidence type="ECO:0000256" key="5">
    <source>
        <dbReference type="ARBA" id="ARBA00022679"/>
    </source>
</evidence>
<dbReference type="CDD" id="cd17546">
    <property type="entry name" value="REC_hyHK_CKI1_RcsC-like"/>
    <property type="match status" value="1"/>
</dbReference>
<feature type="coiled-coil region" evidence="14">
    <location>
        <begin position="1518"/>
        <end position="1559"/>
    </location>
</feature>
<dbReference type="Gene3D" id="1.10.287.130">
    <property type="match status" value="1"/>
</dbReference>
<evidence type="ECO:0000256" key="8">
    <source>
        <dbReference type="ARBA" id="ARBA00022777"/>
    </source>
</evidence>
<dbReference type="SUPFAM" id="SSF56112">
    <property type="entry name" value="Protein kinase-like (PK-like)"/>
    <property type="match status" value="1"/>
</dbReference>
<feature type="domain" description="Histidine kinase" evidence="16">
    <location>
        <begin position="1559"/>
        <end position="1817"/>
    </location>
</feature>
<name>A0A1D8TPN5_9CYAN</name>
<evidence type="ECO:0000256" key="12">
    <source>
        <dbReference type="ARBA" id="ARBA00023136"/>
    </source>
</evidence>
<dbReference type="SMART" id="SM00065">
    <property type="entry name" value="GAF"/>
    <property type="match status" value="1"/>
</dbReference>
<dbReference type="EMBL" id="CP017599">
    <property type="protein sequence ID" value="AOW99553.1"/>
    <property type="molecule type" value="Genomic_DNA"/>
</dbReference>
<dbReference type="Gene3D" id="1.10.510.10">
    <property type="entry name" value="Transferase(Phosphotransferase) domain 1"/>
    <property type="match status" value="1"/>
</dbReference>
<dbReference type="GO" id="GO:0000155">
    <property type="term" value="F:phosphorelay sensor kinase activity"/>
    <property type="evidence" value="ECO:0007669"/>
    <property type="project" value="InterPro"/>
</dbReference>
<dbReference type="SMART" id="SM00448">
    <property type="entry name" value="REC"/>
    <property type="match status" value="1"/>
</dbReference>
<dbReference type="InterPro" id="IPR005467">
    <property type="entry name" value="His_kinase_dom"/>
</dbReference>
<accession>A0A1D8TPN5</accession>
<dbReference type="Pfam" id="PF01590">
    <property type="entry name" value="GAF"/>
    <property type="match status" value="1"/>
</dbReference>
<dbReference type="CDD" id="cd14014">
    <property type="entry name" value="STKc_PknB_like"/>
    <property type="match status" value="1"/>
</dbReference>
<dbReference type="CDD" id="cd16922">
    <property type="entry name" value="HATPase_EvgS-ArcB-TorS-like"/>
    <property type="match status" value="1"/>
</dbReference>
<evidence type="ECO:0000256" key="6">
    <source>
        <dbReference type="ARBA" id="ARBA00022692"/>
    </source>
</evidence>
<keyword evidence="12" id="KW-0472">Membrane</keyword>
<evidence type="ECO:0000256" key="4">
    <source>
        <dbReference type="ARBA" id="ARBA00022553"/>
    </source>
</evidence>
<evidence type="ECO:0000256" key="3">
    <source>
        <dbReference type="ARBA" id="ARBA00012438"/>
    </source>
</evidence>
<evidence type="ECO:0000256" key="1">
    <source>
        <dbReference type="ARBA" id="ARBA00000085"/>
    </source>
</evidence>
<evidence type="ECO:0000256" key="9">
    <source>
        <dbReference type="ARBA" id="ARBA00022840"/>
    </source>
</evidence>
<dbReference type="Gene3D" id="3.40.50.300">
    <property type="entry name" value="P-loop containing nucleotide triphosphate hydrolases"/>
    <property type="match status" value="1"/>
</dbReference>
<dbReference type="Proteomes" id="UP000177870">
    <property type="component" value="Chromosome"/>
</dbReference>
<gene>
    <name evidence="18" type="ORF">BJP34_08895</name>
</gene>
<keyword evidence="9" id="KW-0067">ATP-binding</keyword>
<dbReference type="SUPFAM" id="SSF52172">
    <property type="entry name" value="CheY-like"/>
    <property type="match status" value="1"/>
</dbReference>
<dbReference type="InterPro" id="IPR027417">
    <property type="entry name" value="P-loop_NTPase"/>
</dbReference>
<dbReference type="InterPro" id="IPR029016">
    <property type="entry name" value="GAF-like_dom_sf"/>
</dbReference>
<keyword evidence="6" id="KW-0812">Transmembrane</keyword>
<feature type="domain" description="Protein kinase" evidence="15">
    <location>
        <begin position="11"/>
        <end position="283"/>
    </location>
</feature>
<dbReference type="PROSITE" id="PS50110">
    <property type="entry name" value="RESPONSE_REGULATORY"/>
    <property type="match status" value="1"/>
</dbReference>
<keyword evidence="7" id="KW-0547">Nucleotide-binding</keyword>
<organism evidence="18 19">
    <name type="scientific">Moorena producens PAL-8-15-08-1</name>
    <dbReference type="NCBI Taxonomy" id="1458985"/>
    <lineage>
        <taxon>Bacteria</taxon>
        <taxon>Bacillati</taxon>
        <taxon>Cyanobacteriota</taxon>
        <taxon>Cyanophyceae</taxon>
        <taxon>Coleofasciculales</taxon>
        <taxon>Coleofasciculaceae</taxon>
        <taxon>Moorena</taxon>
    </lineage>
</organism>
<dbReference type="Pfam" id="PF00072">
    <property type="entry name" value="Response_reg"/>
    <property type="match status" value="1"/>
</dbReference>
<dbReference type="InterPro" id="IPR000719">
    <property type="entry name" value="Prot_kinase_dom"/>
</dbReference>
<evidence type="ECO:0000256" key="2">
    <source>
        <dbReference type="ARBA" id="ARBA00004370"/>
    </source>
</evidence>
<dbReference type="PROSITE" id="PS50011">
    <property type="entry name" value="PROTEIN_KINASE_DOM"/>
    <property type="match status" value="1"/>
</dbReference>
<dbReference type="PROSITE" id="PS50109">
    <property type="entry name" value="HIS_KIN"/>
    <property type="match status" value="1"/>
</dbReference>
<dbReference type="Pfam" id="PF13191">
    <property type="entry name" value="AAA_16"/>
    <property type="match status" value="1"/>
</dbReference>
<dbReference type="InterPro" id="IPR036890">
    <property type="entry name" value="HATPase_C_sf"/>
</dbReference>
<dbReference type="GO" id="GO:0016020">
    <property type="term" value="C:membrane"/>
    <property type="evidence" value="ECO:0007669"/>
    <property type="project" value="UniProtKB-SubCell"/>
</dbReference>
<dbReference type="Gene3D" id="3.30.200.20">
    <property type="entry name" value="Phosphorylase Kinase, domain 1"/>
    <property type="match status" value="1"/>
</dbReference>
<dbReference type="EC" id="2.7.13.3" evidence="3"/>
<dbReference type="InterPro" id="IPR003594">
    <property type="entry name" value="HATPase_dom"/>
</dbReference>
<dbReference type="InterPro" id="IPR041664">
    <property type="entry name" value="AAA_16"/>
</dbReference>
<evidence type="ECO:0000256" key="10">
    <source>
        <dbReference type="ARBA" id="ARBA00022989"/>
    </source>
</evidence>
<dbReference type="SMART" id="SM00388">
    <property type="entry name" value="HisKA"/>
    <property type="match status" value="1"/>
</dbReference>
<dbReference type="SMART" id="SM00387">
    <property type="entry name" value="HATPase_c"/>
    <property type="match status" value="1"/>
</dbReference>
<evidence type="ECO:0000259" key="15">
    <source>
        <dbReference type="PROSITE" id="PS50011"/>
    </source>
</evidence>
<keyword evidence="5" id="KW-0808">Transferase</keyword>
<dbReference type="InterPro" id="IPR003018">
    <property type="entry name" value="GAF"/>
</dbReference>
<dbReference type="InterPro" id="IPR053159">
    <property type="entry name" value="Hybrid_Histidine_Kinase"/>
</dbReference>
<keyword evidence="14" id="KW-0175">Coiled coil</keyword>
<protein>
    <recommendedName>
        <fullName evidence="3">histidine kinase</fullName>
        <ecNumber evidence="3">2.7.13.3</ecNumber>
    </recommendedName>
</protein>
<dbReference type="Pfam" id="PF00512">
    <property type="entry name" value="HisKA"/>
    <property type="match status" value="1"/>
</dbReference>
<dbReference type="SUPFAM" id="SSF55874">
    <property type="entry name" value="ATPase domain of HSP90 chaperone/DNA topoisomerase II/histidine kinase"/>
    <property type="match status" value="1"/>
</dbReference>
<proteinExistence type="predicted"/>
<dbReference type="FunFam" id="1.10.287.130:FF:000004">
    <property type="entry name" value="Ethylene receptor 1"/>
    <property type="match status" value="1"/>
</dbReference>